<sequence>MSRLYGKILKDLIEQEYSSYKDEKQSGFRAGSSPVHAAGIKNIIANDREDIEYMVRKAIEEFYTWGLVVNSEKN</sequence>
<gene>
    <name evidence="1" type="ORF">ILUMI_26668</name>
</gene>
<evidence type="ECO:0000313" key="2">
    <source>
        <dbReference type="Proteomes" id="UP000801492"/>
    </source>
</evidence>
<evidence type="ECO:0000313" key="1">
    <source>
        <dbReference type="EMBL" id="KAF2879499.1"/>
    </source>
</evidence>
<comment type="caution">
    <text evidence="1">The sequence shown here is derived from an EMBL/GenBank/DDBJ whole genome shotgun (WGS) entry which is preliminary data.</text>
</comment>
<name>A0A8K0C5H3_IGNLU</name>
<organism evidence="1 2">
    <name type="scientific">Ignelater luminosus</name>
    <name type="common">Cucubano</name>
    <name type="synonym">Pyrophorus luminosus</name>
    <dbReference type="NCBI Taxonomy" id="2038154"/>
    <lineage>
        <taxon>Eukaryota</taxon>
        <taxon>Metazoa</taxon>
        <taxon>Ecdysozoa</taxon>
        <taxon>Arthropoda</taxon>
        <taxon>Hexapoda</taxon>
        <taxon>Insecta</taxon>
        <taxon>Pterygota</taxon>
        <taxon>Neoptera</taxon>
        <taxon>Endopterygota</taxon>
        <taxon>Coleoptera</taxon>
        <taxon>Polyphaga</taxon>
        <taxon>Elateriformia</taxon>
        <taxon>Elateroidea</taxon>
        <taxon>Elateridae</taxon>
        <taxon>Agrypninae</taxon>
        <taxon>Pyrophorini</taxon>
        <taxon>Ignelater</taxon>
    </lineage>
</organism>
<dbReference type="EMBL" id="VTPC01091155">
    <property type="protein sequence ID" value="KAF2879499.1"/>
    <property type="molecule type" value="Genomic_DNA"/>
</dbReference>
<proteinExistence type="predicted"/>
<dbReference type="AlphaFoldDB" id="A0A8K0C5H3"/>
<dbReference type="Proteomes" id="UP000801492">
    <property type="component" value="Unassembled WGS sequence"/>
</dbReference>
<reference evidence="1" key="1">
    <citation type="submission" date="2019-08" db="EMBL/GenBank/DDBJ databases">
        <title>The genome of the North American firefly Photinus pyralis.</title>
        <authorList>
            <consortium name="Photinus pyralis genome working group"/>
            <person name="Fallon T.R."/>
            <person name="Sander Lower S.E."/>
            <person name="Weng J.-K."/>
        </authorList>
    </citation>
    <scope>NUCLEOTIDE SEQUENCE</scope>
    <source>
        <strain evidence="1">TRF0915ILg1</strain>
        <tissue evidence="1">Whole body</tissue>
    </source>
</reference>
<protein>
    <submittedName>
        <fullName evidence="1">Uncharacterized protein</fullName>
    </submittedName>
</protein>
<keyword evidence="2" id="KW-1185">Reference proteome</keyword>
<accession>A0A8K0C5H3</accession>